<evidence type="ECO:0000313" key="5">
    <source>
        <dbReference type="EMBL" id="AIU68987.1"/>
    </source>
</evidence>
<gene>
    <name evidence="5" type="ORF">TEU_00775</name>
</gene>
<evidence type="ECO:0000259" key="3">
    <source>
        <dbReference type="Pfam" id="PF00483"/>
    </source>
</evidence>
<reference evidence="5 6" key="1">
    <citation type="journal article" date="2015" name="Int. J. Syst. Evol. Microbiol.">
        <title>Thermococcus eurythermalis sp. nov., a conditional piezophilic hyperthermophilic archaeon with a wide temperature range isolated from an oil-immersed chimney in the Guaymas Basin.</title>
        <authorList>
            <person name="Zhao W."/>
            <person name="Zeng X."/>
            <person name="Xiao X."/>
        </authorList>
    </citation>
    <scope>NUCLEOTIDE SEQUENCE [LARGE SCALE GENOMIC DNA]</scope>
    <source>
        <strain evidence="5 6">A501</strain>
    </source>
</reference>
<dbReference type="InterPro" id="IPR029044">
    <property type="entry name" value="Nucleotide-diphossugar_trans"/>
</dbReference>
<dbReference type="InterPro" id="IPR056729">
    <property type="entry name" value="GMPPB_C"/>
</dbReference>
<evidence type="ECO:0000259" key="4">
    <source>
        <dbReference type="Pfam" id="PF25087"/>
    </source>
</evidence>
<keyword evidence="6" id="KW-1185">Reference proteome</keyword>
<dbReference type="AlphaFoldDB" id="A0A097QR78"/>
<dbReference type="GeneID" id="25151963"/>
<name>A0A097QR78_9EURY</name>
<dbReference type="HOGENOM" id="CLU_029499_0_2_2"/>
<proteinExistence type="inferred from homology"/>
<feature type="domain" description="Mannose-1-phosphate guanyltransferase C-terminal" evidence="4">
    <location>
        <begin position="299"/>
        <end position="397"/>
    </location>
</feature>
<dbReference type="Pfam" id="PF00483">
    <property type="entry name" value="NTP_transferase"/>
    <property type="match status" value="1"/>
</dbReference>
<accession>A0A097QR78</accession>
<dbReference type="GO" id="GO:0016740">
    <property type="term" value="F:transferase activity"/>
    <property type="evidence" value="ECO:0007669"/>
    <property type="project" value="UniProtKB-KW"/>
</dbReference>
<evidence type="ECO:0000256" key="1">
    <source>
        <dbReference type="ARBA" id="ARBA00007274"/>
    </source>
</evidence>
<feature type="domain" description="Nucleotidyl transferase" evidence="3">
    <location>
        <begin position="4"/>
        <end position="254"/>
    </location>
</feature>
<dbReference type="Proteomes" id="UP000029980">
    <property type="component" value="Chromosome"/>
</dbReference>
<organism evidence="5 6">
    <name type="scientific">Thermococcus eurythermalis</name>
    <dbReference type="NCBI Taxonomy" id="1505907"/>
    <lineage>
        <taxon>Archaea</taxon>
        <taxon>Methanobacteriati</taxon>
        <taxon>Methanobacteriota</taxon>
        <taxon>Thermococci</taxon>
        <taxon>Thermococcales</taxon>
        <taxon>Thermococcaceae</taxon>
        <taxon>Thermococcus</taxon>
    </lineage>
</organism>
<comment type="similarity">
    <text evidence="1">Belongs to the transferase hexapeptide repeat family.</text>
</comment>
<evidence type="ECO:0000313" key="6">
    <source>
        <dbReference type="Proteomes" id="UP000029980"/>
    </source>
</evidence>
<dbReference type="RefSeq" id="WP_050001971.1">
    <property type="nucleotide sequence ID" value="NZ_CP008887.1"/>
</dbReference>
<protein>
    <recommendedName>
        <fullName evidence="2">Bifunctional protein GlmU</fullName>
    </recommendedName>
</protein>
<dbReference type="Gene3D" id="2.160.10.10">
    <property type="entry name" value="Hexapeptide repeat proteins"/>
    <property type="match status" value="1"/>
</dbReference>
<dbReference type="InterPro" id="IPR050486">
    <property type="entry name" value="Mannose-1P_guanyltransferase"/>
</dbReference>
<dbReference type="STRING" id="1505907.TEU_00775"/>
<dbReference type="OrthoDB" id="15372at2157"/>
<dbReference type="EMBL" id="CP008887">
    <property type="protein sequence ID" value="AIU68987.1"/>
    <property type="molecule type" value="Genomic_DNA"/>
</dbReference>
<dbReference type="InterPro" id="IPR005835">
    <property type="entry name" value="NTP_transferase_dom"/>
</dbReference>
<keyword evidence="5" id="KW-0808">Transferase</keyword>
<evidence type="ECO:0000256" key="2">
    <source>
        <dbReference type="ARBA" id="ARBA00013414"/>
    </source>
</evidence>
<dbReference type="InterPro" id="IPR011004">
    <property type="entry name" value="Trimer_LpxA-like_sf"/>
</dbReference>
<dbReference type="Pfam" id="PF25087">
    <property type="entry name" value="GMPPB_C"/>
    <property type="match status" value="1"/>
</dbReference>
<dbReference type="PANTHER" id="PTHR22572">
    <property type="entry name" value="SUGAR-1-PHOSPHATE GUANYL TRANSFERASE"/>
    <property type="match status" value="1"/>
</dbReference>
<sequence length="413" mass="47756">MIKKAVIPIGGEATRLRPLTIETSKGLVRLLNKPILEHSILSLARDGVEEVYLGVRGYVNYTTLFDYFREGYWLKKKYGLEKEVRIRYMPRYESTTNGDAVWYTMRYYDIKEPVVVIQGDNIYQLSLREMYEWHRKKNAFMTIALQPVNDVTGFGVAKIDDDHRIEYFVEKPKPEEAPSNLANTGIYILSENFWEFLEEDWAKEMKENRRLDFGGDIIPALIEHGYDVYGYPMSGYWFDIGTPDRYLNAAMYLLHHLSPEDMEAVEITHDVYMQGKSEMSEDLRKRIRDMIKRGEVLIEGKALLGRHISIGKGTVLEDAIIDNYSMIGENCEILHSVIMDRAKLGNNVRIINSIVGRHVEIGDNVRIVNSVIGDNAVISDNVRMYNVKIWPHEFVENGASLENYTVRHTAPKR</sequence>
<dbReference type="SUPFAM" id="SSF51161">
    <property type="entry name" value="Trimeric LpxA-like enzymes"/>
    <property type="match status" value="1"/>
</dbReference>
<dbReference type="SUPFAM" id="SSF53448">
    <property type="entry name" value="Nucleotide-diphospho-sugar transferases"/>
    <property type="match status" value="1"/>
</dbReference>
<dbReference type="CDD" id="cd04181">
    <property type="entry name" value="NTP_transferase"/>
    <property type="match status" value="1"/>
</dbReference>
<dbReference type="KEGG" id="teu:TEU_00775"/>
<dbReference type="Gene3D" id="3.90.550.10">
    <property type="entry name" value="Spore Coat Polysaccharide Biosynthesis Protein SpsA, Chain A"/>
    <property type="match status" value="1"/>
</dbReference>
<dbReference type="CDD" id="cd03356">
    <property type="entry name" value="LbH_G1P_AT_C_like"/>
    <property type="match status" value="1"/>
</dbReference>